<comment type="caution">
    <text evidence="1">The sequence shown here is derived from an EMBL/GenBank/DDBJ whole genome shotgun (WGS) entry which is preliminary data.</text>
</comment>
<proteinExistence type="predicted"/>
<reference evidence="1" key="1">
    <citation type="submission" date="2018-12" db="EMBL/GenBank/DDBJ databases">
        <authorList>
            <person name="Syme R.A."/>
            <person name="Farfan-Caceres L."/>
            <person name="Lichtenzveig J."/>
        </authorList>
    </citation>
    <scope>NUCLEOTIDE SEQUENCE</scope>
    <source>
        <strain evidence="1">Al4</strain>
    </source>
</reference>
<keyword evidence="2" id="KW-1185">Reference proteome</keyword>
<dbReference type="AlphaFoldDB" id="A0A8H7J6A3"/>
<dbReference type="Proteomes" id="UP000651452">
    <property type="component" value="Unassembled WGS sequence"/>
</dbReference>
<evidence type="ECO:0000313" key="2">
    <source>
        <dbReference type="Proteomes" id="UP000651452"/>
    </source>
</evidence>
<gene>
    <name evidence="1" type="ORF">EKO04_003026</name>
</gene>
<accession>A0A8H7J6A3</accession>
<protein>
    <submittedName>
        <fullName evidence="1">Uncharacterized protein</fullName>
    </submittedName>
</protein>
<name>A0A8H7J6A3_9PLEO</name>
<dbReference type="EMBL" id="RZGK01000005">
    <property type="protein sequence ID" value="KAF9698865.1"/>
    <property type="molecule type" value="Genomic_DNA"/>
</dbReference>
<evidence type="ECO:0000313" key="1">
    <source>
        <dbReference type="EMBL" id="KAF9698865.1"/>
    </source>
</evidence>
<sequence length="190" mass="21568">MSRQSYTAFQRHLLFFSTPTNPPRLTFVSALKGACALGLDFPVSVMLSLGLKLIYTPFSLSGININEIPQSSHRSQLSNVTLPTAKKEFTCSELLRLLDQERNPGFLKHVIDQGHIIGFWSMAANTRTHTVSRDDVERFQQGEWEKEVTERRRNSQEILPLWRGGPIWAGGHSWAVDKLLGVRVYKSKDN</sequence>
<dbReference type="OrthoDB" id="2561193at2759"/>
<organism evidence="1 2">
    <name type="scientific">Ascochyta lentis</name>
    <dbReference type="NCBI Taxonomy" id="205686"/>
    <lineage>
        <taxon>Eukaryota</taxon>
        <taxon>Fungi</taxon>
        <taxon>Dikarya</taxon>
        <taxon>Ascomycota</taxon>
        <taxon>Pezizomycotina</taxon>
        <taxon>Dothideomycetes</taxon>
        <taxon>Pleosporomycetidae</taxon>
        <taxon>Pleosporales</taxon>
        <taxon>Pleosporineae</taxon>
        <taxon>Didymellaceae</taxon>
        <taxon>Ascochyta</taxon>
    </lineage>
</organism>
<reference evidence="1" key="2">
    <citation type="submission" date="2020-09" db="EMBL/GenBank/DDBJ databases">
        <title>Reference genome assembly for Australian Ascochyta lentis isolate Al4.</title>
        <authorList>
            <person name="Lee R.C."/>
            <person name="Farfan-Caceres L.M."/>
            <person name="Debler J.W."/>
            <person name="Williams A.H."/>
            <person name="Henares B.M."/>
        </authorList>
    </citation>
    <scope>NUCLEOTIDE SEQUENCE</scope>
    <source>
        <strain evidence="1">Al4</strain>
    </source>
</reference>